<accession>A0ABT0LB80</accession>
<keyword evidence="1" id="KW-0732">Signal</keyword>
<feature type="chain" id="PRO_5045995267" evidence="1">
    <location>
        <begin position="20"/>
        <end position="103"/>
    </location>
</feature>
<dbReference type="EMBL" id="JAKIKS010000030">
    <property type="protein sequence ID" value="MCL1124755.1"/>
    <property type="molecule type" value="Genomic_DNA"/>
</dbReference>
<feature type="signal peptide" evidence="1">
    <location>
        <begin position="1"/>
        <end position="19"/>
    </location>
</feature>
<dbReference type="Proteomes" id="UP001203423">
    <property type="component" value="Unassembled WGS sequence"/>
</dbReference>
<sequence>MKKVFLMCITLLLSSNVMGVESFVGKITVLEPSYMPLSIAFHMDSGNATCPAGTQLRWSKTDTENNKVVYSTLLAAQMSGRKVKFYLSDDDSCMGQYLHLLDE</sequence>
<dbReference type="RefSeq" id="WP_248940033.1">
    <property type="nucleotide sequence ID" value="NZ_JAKIKS010000030.1"/>
</dbReference>
<evidence type="ECO:0000256" key="1">
    <source>
        <dbReference type="SAM" id="SignalP"/>
    </source>
</evidence>
<proteinExistence type="predicted"/>
<comment type="caution">
    <text evidence="2">The sequence shown here is derived from an EMBL/GenBank/DDBJ whole genome shotgun (WGS) entry which is preliminary data.</text>
</comment>
<keyword evidence="3" id="KW-1185">Reference proteome</keyword>
<evidence type="ECO:0000313" key="2">
    <source>
        <dbReference type="EMBL" id="MCL1124755.1"/>
    </source>
</evidence>
<evidence type="ECO:0000313" key="3">
    <source>
        <dbReference type="Proteomes" id="UP001203423"/>
    </source>
</evidence>
<organism evidence="2 3">
    <name type="scientific">Shewanella surugensis</name>
    <dbReference type="NCBI Taxonomy" id="212020"/>
    <lineage>
        <taxon>Bacteria</taxon>
        <taxon>Pseudomonadati</taxon>
        <taxon>Pseudomonadota</taxon>
        <taxon>Gammaproteobacteria</taxon>
        <taxon>Alteromonadales</taxon>
        <taxon>Shewanellaceae</taxon>
        <taxon>Shewanella</taxon>
    </lineage>
</organism>
<gene>
    <name evidence="2" type="ORF">L2764_09795</name>
</gene>
<reference evidence="2 3" key="1">
    <citation type="submission" date="2022-01" db="EMBL/GenBank/DDBJ databases">
        <title>Whole genome-based taxonomy of the Shewanellaceae.</title>
        <authorList>
            <person name="Martin-Rodriguez A.J."/>
        </authorList>
    </citation>
    <scope>NUCLEOTIDE SEQUENCE [LARGE SCALE GENOMIC DNA]</scope>
    <source>
        <strain evidence="2 3">DSM 17177</strain>
    </source>
</reference>
<protein>
    <submittedName>
        <fullName evidence="2">Uncharacterized protein</fullName>
    </submittedName>
</protein>
<name>A0ABT0LB80_9GAMM</name>